<sequence>MAWKSQLSPEEHDESYRIEWGSKVAKLLDCVKVPYVAWGDLMIAHLCNNKTET</sequence>
<organism evidence="1 2">
    <name type="scientific">Aspergillus brasiliensis</name>
    <dbReference type="NCBI Taxonomy" id="319629"/>
    <lineage>
        <taxon>Eukaryota</taxon>
        <taxon>Fungi</taxon>
        <taxon>Dikarya</taxon>
        <taxon>Ascomycota</taxon>
        <taxon>Pezizomycotina</taxon>
        <taxon>Eurotiomycetes</taxon>
        <taxon>Eurotiomycetidae</taxon>
        <taxon>Eurotiales</taxon>
        <taxon>Aspergillaceae</taxon>
        <taxon>Aspergillus</taxon>
        <taxon>Aspergillus subgen. Circumdati</taxon>
    </lineage>
</organism>
<accession>A0A9W5YQ24</accession>
<dbReference type="AlphaFoldDB" id="A0A9W5YQ24"/>
<dbReference type="Proteomes" id="UP001143548">
    <property type="component" value="Unassembled WGS sequence"/>
</dbReference>
<proteinExistence type="predicted"/>
<comment type="caution">
    <text evidence="1">The sequence shown here is derived from an EMBL/GenBank/DDBJ whole genome shotgun (WGS) entry which is preliminary data.</text>
</comment>
<name>A0A9W5YQ24_9EURO</name>
<evidence type="ECO:0000313" key="1">
    <source>
        <dbReference type="EMBL" id="GKZ20709.1"/>
    </source>
</evidence>
<gene>
    <name evidence="1" type="ORF">AbraCBS73388_006316</name>
</gene>
<dbReference type="EMBL" id="BROQ01000031">
    <property type="protein sequence ID" value="GKZ20709.1"/>
    <property type="molecule type" value="Genomic_DNA"/>
</dbReference>
<reference evidence="1" key="1">
    <citation type="submission" date="2022-07" db="EMBL/GenBank/DDBJ databases">
        <title>Taxonomy of Aspergillus series Nigri: significant species reduction supported by multi-species coalescent approaches.</title>
        <authorList>
            <person name="Bian C."/>
            <person name="Kusuya Y."/>
            <person name="Sklenar F."/>
            <person name="D'hooge E."/>
            <person name="Yaguchi T."/>
            <person name="Takahashi H."/>
            <person name="Hubka V."/>
        </authorList>
    </citation>
    <scope>NUCLEOTIDE SEQUENCE</scope>
    <source>
        <strain evidence="1">CBS 733.88</strain>
    </source>
</reference>
<feature type="non-terminal residue" evidence="1">
    <location>
        <position position="53"/>
    </location>
</feature>
<protein>
    <submittedName>
        <fullName evidence="1">Uncharacterized protein</fullName>
    </submittedName>
</protein>
<evidence type="ECO:0000313" key="2">
    <source>
        <dbReference type="Proteomes" id="UP001143548"/>
    </source>
</evidence>